<dbReference type="InterPro" id="IPR004162">
    <property type="entry name" value="SINA-like_animal"/>
</dbReference>
<accession>A0AAW1JF70</accession>
<evidence type="ECO:0000256" key="2">
    <source>
        <dbReference type="ARBA" id="ARBA00022723"/>
    </source>
</evidence>
<dbReference type="GO" id="GO:0005737">
    <property type="term" value="C:cytoplasm"/>
    <property type="evidence" value="ECO:0007669"/>
    <property type="project" value="InterPro"/>
</dbReference>
<dbReference type="PANTHER" id="PTHR45877">
    <property type="entry name" value="E3 UBIQUITIN-PROTEIN LIGASE SIAH2"/>
    <property type="match status" value="1"/>
</dbReference>
<dbReference type="GO" id="GO:0061630">
    <property type="term" value="F:ubiquitin protein ligase activity"/>
    <property type="evidence" value="ECO:0007669"/>
    <property type="project" value="UniProtKB-EC"/>
</dbReference>
<dbReference type="Pfam" id="PF21361">
    <property type="entry name" value="Sina_ZnF"/>
    <property type="match status" value="1"/>
</dbReference>
<dbReference type="Gene3D" id="3.30.40.10">
    <property type="entry name" value="Zinc/RING finger domain, C3HC4 (zinc finger)"/>
    <property type="match status" value="1"/>
</dbReference>
<comment type="pathway">
    <text evidence="6">Protein modification; protein ubiquitination.</text>
</comment>
<dbReference type="PROSITE" id="PS51081">
    <property type="entry name" value="ZF_SIAH"/>
    <property type="match status" value="1"/>
</dbReference>
<dbReference type="InterPro" id="IPR008974">
    <property type="entry name" value="TRAF-like"/>
</dbReference>
<feature type="domain" description="SIAH-type" evidence="7">
    <location>
        <begin position="26"/>
        <end position="86"/>
    </location>
</feature>
<dbReference type="InterPro" id="IPR013010">
    <property type="entry name" value="Znf_SIAH"/>
</dbReference>
<dbReference type="InterPro" id="IPR013083">
    <property type="entry name" value="Znf_RING/FYVE/PHD"/>
</dbReference>
<dbReference type="GO" id="GO:0008270">
    <property type="term" value="F:zinc ion binding"/>
    <property type="evidence" value="ECO:0007669"/>
    <property type="project" value="UniProtKB-KW"/>
</dbReference>
<evidence type="ECO:0000256" key="5">
    <source>
        <dbReference type="PROSITE-ProRule" id="PRU00455"/>
    </source>
</evidence>
<reference evidence="8 9" key="1">
    <citation type="journal article" date="2024" name="BMC Genomics">
        <title>De novo assembly and annotation of Popillia japonica's genome with initial clues to its potential as an invasive pest.</title>
        <authorList>
            <person name="Cucini C."/>
            <person name="Boschi S."/>
            <person name="Funari R."/>
            <person name="Cardaioli E."/>
            <person name="Iannotti N."/>
            <person name="Marturano G."/>
            <person name="Paoli F."/>
            <person name="Bruttini M."/>
            <person name="Carapelli A."/>
            <person name="Frati F."/>
            <person name="Nardi F."/>
        </authorList>
    </citation>
    <scope>NUCLEOTIDE SEQUENCE [LARGE SCALE GENOMIC DNA]</scope>
    <source>
        <strain evidence="8">DMR45628</strain>
    </source>
</reference>
<evidence type="ECO:0000313" key="8">
    <source>
        <dbReference type="EMBL" id="KAK9701793.1"/>
    </source>
</evidence>
<comment type="domain">
    <text evidence="6">The SBD domain (substrate-binding domain) mediates the interaction with substrate proteins. It is related to the TRAF family.</text>
</comment>
<evidence type="ECO:0000259" key="7">
    <source>
        <dbReference type="PROSITE" id="PS51081"/>
    </source>
</evidence>
<evidence type="ECO:0000256" key="3">
    <source>
        <dbReference type="ARBA" id="ARBA00022771"/>
    </source>
</evidence>
<dbReference type="EMBL" id="JASPKY010000407">
    <property type="protein sequence ID" value="KAK9701793.1"/>
    <property type="molecule type" value="Genomic_DNA"/>
</dbReference>
<organism evidence="8 9">
    <name type="scientific">Popillia japonica</name>
    <name type="common">Japanese beetle</name>
    <dbReference type="NCBI Taxonomy" id="7064"/>
    <lineage>
        <taxon>Eukaryota</taxon>
        <taxon>Metazoa</taxon>
        <taxon>Ecdysozoa</taxon>
        <taxon>Arthropoda</taxon>
        <taxon>Hexapoda</taxon>
        <taxon>Insecta</taxon>
        <taxon>Pterygota</taxon>
        <taxon>Neoptera</taxon>
        <taxon>Endopterygota</taxon>
        <taxon>Coleoptera</taxon>
        <taxon>Polyphaga</taxon>
        <taxon>Scarabaeiformia</taxon>
        <taxon>Scarabaeidae</taxon>
        <taxon>Rutelinae</taxon>
        <taxon>Popillia</taxon>
    </lineage>
</organism>
<keyword evidence="9" id="KW-1185">Reference proteome</keyword>
<dbReference type="SUPFAM" id="SSF49599">
    <property type="entry name" value="TRAF domain-like"/>
    <property type="match status" value="1"/>
</dbReference>
<keyword evidence="4 6" id="KW-0862">Zinc</keyword>
<comment type="function">
    <text evidence="6">E3 ubiquitin-protein ligase that mediates ubiquitination and subsequent proteasomal degradation of target proteins. E3 ubiquitin ligases accept ubiquitin from an E2 ubiquitin-conjugating enzyme in the form of a thioester and then directly transfers the ubiquitin to targeted substrates.</text>
</comment>
<keyword evidence="3 5" id="KW-0863">Zinc-finger</keyword>
<gene>
    <name evidence="8" type="ORF">QE152_g30355</name>
</gene>
<dbReference type="GO" id="GO:0031624">
    <property type="term" value="F:ubiquitin conjugating enzyme binding"/>
    <property type="evidence" value="ECO:0007669"/>
    <property type="project" value="TreeGrafter"/>
</dbReference>
<proteinExistence type="inferred from homology"/>
<protein>
    <recommendedName>
        <fullName evidence="6">E3 ubiquitin-protein ligase</fullName>
        <ecNumber evidence="6">2.3.2.27</ecNumber>
    </recommendedName>
</protein>
<evidence type="ECO:0000256" key="4">
    <source>
        <dbReference type="ARBA" id="ARBA00022833"/>
    </source>
</evidence>
<dbReference type="PANTHER" id="PTHR45877:SF2">
    <property type="entry name" value="E3 UBIQUITIN-PROTEIN LIGASE SINA-RELATED"/>
    <property type="match status" value="1"/>
</dbReference>
<evidence type="ECO:0000256" key="1">
    <source>
        <dbReference type="ARBA" id="ARBA00009119"/>
    </source>
</evidence>
<evidence type="ECO:0000313" key="9">
    <source>
        <dbReference type="Proteomes" id="UP001458880"/>
    </source>
</evidence>
<evidence type="ECO:0000256" key="6">
    <source>
        <dbReference type="RuleBase" id="RU201113"/>
    </source>
</evidence>
<dbReference type="Proteomes" id="UP001458880">
    <property type="component" value="Unassembled WGS sequence"/>
</dbReference>
<sequence>MLKNCPTCTADITSIRNYVLESLVSIIRYPCPFGKNGCKEMQPLEDLKKHIPDCAHRSYGCPFCPAGSTWEGHRNDLKLHLNKTHNTVSYRNKSYKPLDSYFPLDHPNEFKYFIYNSSNPIQLFYICQKYEKKNSKDCVFHLVVRYVGDEKYVKNYSYTMSITSTASRTRKMSWTEVCSNVWKPFNEIIAAGTCVSVPLSLINGCASNPIVNIDVKHLALVKTRCIYKVMLRHFDRVLENNGAKFKSDVPSST</sequence>
<comment type="caution">
    <text evidence="8">The sequence shown here is derived from an EMBL/GenBank/DDBJ whole genome shotgun (WGS) entry which is preliminary data.</text>
</comment>
<keyword evidence="2 6" id="KW-0479">Metal-binding</keyword>
<dbReference type="InterPro" id="IPR018121">
    <property type="entry name" value="7-in-absentia-prot_TRAF-dom"/>
</dbReference>
<comment type="catalytic activity">
    <reaction evidence="6">
        <text>S-ubiquitinyl-[E2 ubiquitin-conjugating enzyme]-L-cysteine + [acceptor protein]-L-lysine = [E2 ubiquitin-conjugating enzyme]-L-cysteine + N(6)-ubiquitinyl-[acceptor protein]-L-lysine.</text>
        <dbReference type="EC" id="2.3.2.27"/>
    </reaction>
</comment>
<dbReference type="Gene3D" id="2.60.210.10">
    <property type="entry name" value="Apoptosis, Tumor Necrosis Factor Receptor Associated Protein 2, Chain A"/>
    <property type="match status" value="1"/>
</dbReference>
<dbReference type="Pfam" id="PF03145">
    <property type="entry name" value="Sina_TRAF"/>
    <property type="match status" value="1"/>
</dbReference>
<name>A0AAW1JF70_POPJA</name>
<dbReference type="AlphaFoldDB" id="A0AAW1JF70"/>
<dbReference type="EC" id="2.3.2.27" evidence="6"/>
<comment type="similarity">
    <text evidence="1 6">Belongs to the SINA (Seven in absentia) family.</text>
</comment>
<keyword evidence="6" id="KW-0833">Ubl conjugation pathway</keyword>
<comment type="domain">
    <text evidence="6">The RING-type zinc finger domain is essential for ubiquitin ligase activity.</text>
</comment>
<dbReference type="GO" id="GO:0043161">
    <property type="term" value="P:proteasome-mediated ubiquitin-dependent protein catabolic process"/>
    <property type="evidence" value="ECO:0007669"/>
    <property type="project" value="TreeGrafter"/>
</dbReference>